<keyword evidence="2" id="KW-0812">Transmembrane</keyword>
<evidence type="ECO:0000313" key="4">
    <source>
        <dbReference type="Proteomes" id="UP000177583"/>
    </source>
</evidence>
<comment type="caution">
    <text evidence="3">The sequence shown here is derived from an EMBL/GenBank/DDBJ whole genome shotgun (WGS) entry which is preliminary data.</text>
</comment>
<feature type="compositionally biased region" description="Basic and acidic residues" evidence="1">
    <location>
        <begin position="200"/>
        <end position="211"/>
    </location>
</feature>
<dbReference type="AlphaFoldDB" id="A0A1F6H035"/>
<dbReference type="EMBL" id="MFNF01000013">
    <property type="protein sequence ID" value="OGH03640.1"/>
    <property type="molecule type" value="Genomic_DNA"/>
</dbReference>
<proteinExistence type="predicted"/>
<evidence type="ECO:0000256" key="2">
    <source>
        <dbReference type="SAM" id="Phobius"/>
    </source>
</evidence>
<gene>
    <name evidence="3" type="ORF">A2557_04105</name>
</gene>
<name>A0A1F6H035_9PROT</name>
<feature type="compositionally biased region" description="Pro residues" evidence="1">
    <location>
        <begin position="153"/>
        <end position="170"/>
    </location>
</feature>
<keyword evidence="2" id="KW-0472">Membrane</keyword>
<dbReference type="SUPFAM" id="SSF48452">
    <property type="entry name" value="TPR-like"/>
    <property type="match status" value="1"/>
</dbReference>
<protein>
    <submittedName>
        <fullName evidence="3">Uncharacterized protein</fullName>
    </submittedName>
</protein>
<evidence type="ECO:0000313" key="3">
    <source>
        <dbReference type="EMBL" id="OGH03640.1"/>
    </source>
</evidence>
<dbReference type="Gene3D" id="1.25.40.10">
    <property type="entry name" value="Tetratricopeptide repeat domain"/>
    <property type="match status" value="1"/>
</dbReference>
<evidence type="ECO:0000256" key="1">
    <source>
        <dbReference type="SAM" id="MobiDB-lite"/>
    </source>
</evidence>
<accession>A0A1F6H035</accession>
<feature type="transmembrane region" description="Helical" evidence="2">
    <location>
        <begin position="28"/>
        <end position="46"/>
    </location>
</feature>
<dbReference type="InterPro" id="IPR011990">
    <property type="entry name" value="TPR-like_helical_dom_sf"/>
</dbReference>
<keyword evidence="2" id="KW-1133">Transmembrane helix</keyword>
<reference evidence="3 4" key="1">
    <citation type="journal article" date="2016" name="Nat. Commun.">
        <title>Thousands of microbial genomes shed light on interconnected biogeochemical processes in an aquifer system.</title>
        <authorList>
            <person name="Anantharaman K."/>
            <person name="Brown C.T."/>
            <person name="Hug L.A."/>
            <person name="Sharon I."/>
            <person name="Castelle C.J."/>
            <person name="Probst A.J."/>
            <person name="Thomas B.C."/>
            <person name="Singh A."/>
            <person name="Wilkins M.J."/>
            <person name="Karaoz U."/>
            <person name="Brodie E.L."/>
            <person name="Williams K.H."/>
            <person name="Hubbard S.S."/>
            <person name="Banfield J.F."/>
        </authorList>
    </citation>
    <scope>NUCLEOTIDE SEQUENCE [LARGE SCALE GENOMIC DNA]</scope>
</reference>
<feature type="compositionally biased region" description="Low complexity" evidence="1">
    <location>
        <begin position="171"/>
        <end position="193"/>
    </location>
</feature>
<dbReference type="Proteomes" id="UP000177583">
    <property type="component" value="Unassembled WGS sequence"/>
</dbReference>
<organism evidence="3 4">
    <name type="scientific">Candidatus Lambdaproteobacteria bacterium RIFOXYD2_FULL_56_26</name>
    <dbReference type="NCBI Taxonomy" id="1817773"/>
    <lineage>
        <taxon>Bacteria</taxon>
        <taxon>Pseudomonadati</taxon>
        <taxon>Pseudomonadota</taxon>
        <taxon>Candidatus Lambdaproteobacteria</taxon>
    </lineage>
</organism>
<feature type="region of interest" description="Disordered" evidence="1">
    <location>
        <begin position="139"/>
        <end position="211"/>
    </location>
</feature>
<sequence length="473" mass="51282">MKILILTLQILLAAVFVGFTLWAFELELALGLVSLVLLALAQVVFLSKRIRPRSSRNSSSHPNVMEAQRAAALLKGLSAKSQGQRRKIIAKVAPDLEPELTVPSTAPTNIDPSVFSKFQKNLDSTQGPGEPEAEVVVKLSGPPAGKPKKAAPSPTPAAPTPAQPNAPRPRNPYAGGAPAAPAPVAAKKTGPGAVPLFEQTRTKEQEENKLLEKVPAAPLGDLFEGVDETLEKPKPRTITPKPRRHQEVGVNPPLAANEILDFKSLEEESEPEELNNLQLKTAQKALAEGELKRAADVAQRWLAGDGKKSKDQTLSLQFVAIASQALFGLKEYPAHLKLWEKVFGGLVPKTSAEYLPLLEERIEQYVAAGVEAQAVPFLLTALSSYQAQDDSLRMDQTYLSLEKAYRDKGDQRALAQCLEGHGGVKRTLKDYSGLLEILDELGKLLFNQGDQEGSSRCYEESLVVKQQLLSAKP</sequence>